<dbReference type="STRING" id="1618570.UT08_C0010G0054"/>
<comment type="similarity">
    <text evidence="1">Belongs to the phD/YefM antitoxin family.</text>
</comment>
<comment type="caution">
    <text evidence="2">The sequence shown here is derived from an EMBL/GenBank/DDBJ whole genome shotgun (WGS) entry which is preliminary data.</text>
</comment>
<organism evidence="2 3">
    <name type="scientific">Candidatus Woesebacteria bacterium GW2011_GWB1_38_8</name>
    <dbReference type="NCBI Taxonomy" id="1618570"/>
    <lineage>
        <taxon>Bacteria</taxon>
        <taxon>Candidatus Woeseibacteriota</taxon>
    </lineage>
</organism>
<dbReference type="SUPFAM" id="SSF143120">
    <property type="entry name" value="YefM-like"/>
    <property type="match status" value="1"/>
</dbReference>
<dbReference type="EMBL" id="LBVL01000010">
    <property type="protein sequence ID" value="KKQ85127.1"/>
    <property type="molecule type" value="Genomic_DNA"/>
</dbReference>
<evidence type="ECO:0000313" key="2">
    <source>
        <dbReference type="EMBL" id="KKQ85127.1"/>
    </source>
</evidence>
<name>A0A0G0L2C5_9BACT</name>
<dbReference type="AlphaFoldDB" id="A0A0G0L2C5"/>
<protein>
    <submittedName>
        <fullName evidence="2">Uncharacterized protein</fullName>
    </submittedName>
</protein>
<sequence>MTTIIPITKARGKLGNLTEKVSGEDYVILTKGGTPKAALVDFSYLNKLQSEVKKIYKKTFIDPKLLKYTREFSDKEIEEWIKEDEL</sequence>
<dbReference type="InterPro" id="IPR036165">
    <property type="entry name" value="YefM-like_sf"/>
</dbReference>
<evidence type="ECO:0000256" key="1">
    <source>
        <dbReference type="ARBA" id="ARBA00009981"/>
    </source>
</evidence>
<dbReference type="Gene3D" id="3.40.1620.10">
    <property type="entry name" value="YefM-like domain"/>
    <property type="match status" value="1"/>
</dbReference>
<proteinExistence type="inferred from homology"/>
<dbReference type="Proteomes" id="UP000034081">
    <property type="component" value="Unassembled WGS sequence"/>
</dbReference>
<gene>
    <name evidence="2" type="ORF">UT08_C0010G0054</name>
</gene>
<reference evidence="2 3" key="1">
    <citation type="journal article" date="2015" name="Nature">
        <title>rRNA introns, odd ribosomes, and small enigmatic genomes across a large radiation of phyla.</title>
        <authorList>
            <person name="Brown C.T."/>
            <person name="Hug L.A."/>
            <person name="Thomas B.C."/>
            <person name="Sharon I."/>
            <person name="Castelle C.J."/>
            <person name="Singh A."/>
            <person name="Wilkins M.J."/>
            <person name="Williams K.H."/>
            <person name="Banfield J.F."/>
        </authorList>
    </citation>
    <scope>NUCLEOTIDE SEQUENCE [LARGE SCALE GENOMIC DNA]</scope>
</reference>
<dbReference type="NCBIfam" id="TIGR01552">
    <property type="entry name" value="phd_fam"/>
    <property type="match status" value="1"/>
</dbReference>
<accession>A0A0G0L2C5</accession>
<evidence type="ECO:0000313" key="3">
    <source>
        <dbReference type="Proteomes" id="UP000034081"/>
    </source>
</evidence>